<protein>
    <recommendedName>
        <fullName evidence="1">Beta-lactamase-related domain-containing protein</fullName>
    </recommendedName>
</protein>
<dbReference type="InterPro" id="IPR012338">
    <property type="entry name" value="Beta-lactam/transpept-like"/>
</dbReference>
<sequence length="407" mass="43642">MMDAAASDPVAMGWMAGSPPPAATQVRWDDGSMWRFPQYRWGFSHMRELVPTAAIPRAGDVSPLPLALRDELDDVTLTTLAGQAMSWRQSLAATYTDAILVLHHGRVVYERWFGVTRPDTQHILFSVTKSFVGLAAEMLIAAGKLTDDAKAANYVPELQGSGLGNATVRQILDMRTGLAFSEDYVAGQQGLSDVQRMSIAGAWMPRLAGYDGPDGHFAFVASLGQDVPHGGDFVYRTPNTTALQWLVERVSGLPLAALIRDWFWQPMGMEADAAIAVDRLGTAFGGGGLMASLRDIARVGEMMRLGGRWNGRQIVPQAVVARIFRGGDPAAFAHVNYPGNPDGSYASQWWHRAGGQAMALGVHGQGIYVDRAAGVVIARLGSHPVASNRGNMGVTIPAYDALVAALG</sequence>
<dbReference type="AlphaFoldDB" id="A0A255Y6A2"/>
<dbReference type="PANTHER" id="PTHR43283">
    <property type="entry name" value="BETA-LACTAMASE-RELATED"/>
    <property type="match status" value="1"/>
</dbReference>
<reference evidence="2 3" key="1">
    <citation type="submission" date="2017-07" db="EMBL/GenBank/DDBJ databases">
        <title>Sandarakinorhabdus cyanobacteriorum sp. nov., a novel bacterium isolated from cyanobacterial aggregates in a eutrophic lake.</title>
        <authorList>
            <person name="Cai H."/>
        </authorList>
    </citation>
    <scope>NUCLEOTIDE SEQUENCE [LARGE SCALE GENOMIC DNA]</scope>
    <source>
        <strain evidence="2 3">TH057</strain>
    </source>
</reference>
<dbReference type="InterPro" id="IPR001466">
    <property type="entry name" value="Beta-lactam-related"/>
</dbReference>
<accession>A0A255Y6A2</accession>
<gene>
    <name evidence="2" type="ORF">CHU93_15030</name>
</gene>
<evidence type="ECO:0000259" key="1">
    <source>
        <dbReference type="Pfam" id="PF00144"/>
    </source>
</evidence>
<dbReference type="EMBL" id="NOXT01000124">
    <property type="protein sequence ID" value="OYQ24782.1"/>
    <property type="molecule type" value="Genomic_DNA"/>
</dbReference>
<evidence type="ECO:0000313" key="2">
    <source>
        <dbReference type="EMBL" id="OYQ24782.1"/>
    </source>
</evidence>
<evidence type="ECO:0000313" key="3">
    <source>
        <dbReference type="Proteomes" id="UP000216991"/>
    </source>
</evidence>
<comment type="caution">
    <text evidence="2">The sequence shown here is derived from an EMBL/GenBank/DDBJ whole genome shotgun (WGS) entry which is preliminary data.</text>
</comment>
<dbReference type="OrthoDB" id="9814204at2"/>
<dbReference type="SUPFAM" id="SSF56601">
    <property type="entry name" value="beta-lactamase/transpeptidase-like"/>
    <property type="match status" value="1"/>
</dbReference>
<name>A0A255Y6A2_9SPHN</name>
<proteinExistence type="predicted"/>
<keyword evidence="3" id="KW-1185">Reference proteome</keyword>
<dbReference type="Proteomes" id="UP000216991">
    <property type="component" value="Unassembled WGS sequence"/>
</dbReference>
<dbReference type="Gene3D" id="3.40.710.10">
    <property type="entry name" value="DD-peptidase/beta-lactamase superfamily"/>
    <property type="match status" value="1"/>
</dbReference>
<dbReference type="PANTHER" id="PTHR43283:SF7">
    <property type="entry name" value="BETA-LACTAMASE-RELATED DOMAIN-CONTAINING PROTEIN"/>
    <property type="match status" value="1"/>
</dbReference>
<dbReference type="Pfam" id="PF00144">
    <property type="entry name" value="Beta-lactamase"/>
    <property type="match status" value="1"/>
</dbReference>
<organism evidence="2 3">
    <name type="scientific">Sandarakinorhabdus cyanobacteriorum</name>
    <dbReference type="NCBI Taxonomy" id="1981098"/>
    <lineage>
        <taxon>Bacteria</taxon>
        <taxon>Pseudomonadati</taxon>
        <taxon>Pseudomonadota</taxon>
        <taxon>Alphaproteobacteria</taxon>
        <taxon>Sphingomonadales</taxon>
        <taxon>Sphingosinicellaceae</taxon>
        <taxon>Sandarakinorhabdus</taxon>
    </lineage>
</organism>
<feature type="domain" description="Beta-lactamase-related" evidence="1">
    <location>
        <begin position="97"/>
        <end position="380"/>
    </location>
</feature>
<dbReference type="InterPro" id="IPR050789">
    <property type="entry name" value="Diverse_Enzym_Activities"/>
</dbReference>
<dbReference type="RefSeq" id="WP_094475067.1">
    <property type="nucleotide sequence ID" value="NZ_NOXT01000124.1"/>
</dbReference>